<gene>
    <name evidence="3" type="ORF">CE11_00058</name>
</gene>
<feature type="region of interest" description="Disordered" evidence="2">
    <location>
        <begin position="322"/>
        <end position="419"/>
    </location>
</feature>
<name>K7Y844_9VIRU</name>
<feature type="coiled-coil region" evidence="1">
    <location>
        <begin position="680"/>
        <end position="730"/>
    </location>
</feature>
<dbReference type="EMBL" id="JX975216">
    <property type="protein sequence ID" value="AFX92090.1"/>
    <property type="molecule type" value="Genomic_DNA"/>
</dbReference>
<sequence length="732" mass="85254">MNTIEPVKINKKMYYSADELKEKCPIFFKGHRNSWALINTGVVDEDCYIFAKCENGTWIKSTNQSKKFNKVFLLDSWVESNVPEFNDQLEYEITQAPDILKLKNSEKFKDDEGNIIDIEVRGNKNDSECYFLVKDVASGFDIKRLHDTLIDNRGGYKINIHYVYFNIINQKNGKIIVKKELFLTHIGFIQFVYRSRINNVKYKKTVYRWLSQFKSKTPKKFILGIEKMSKKYKIGFTYLISSPLLNAVKIGAWRSNLKSLRSRYITGYGEDLSLFAIKTADAFALEKKCHKCFIEYRLSNELYDKQYYNKYVNFLKKNKEDYDSESESDIDNSEIDNDGEFESDIDDPESDNDNFESDIDDPESDNDNFESDIDDPESDNDEFESDIDDPESDNDDTETDDNDEEFENNSDQFESHSNKSKNLKNPIKILSSFQYCKNDATDIFGKIKIISDTVDFYLCISDVEKLIGKNNYNQDSLVFINTNVGKKLYIKYVGLLEIVFITNSTNESIVKLRKWMCNTLRTVQMGTKSQKNQLIASMTGVSPEAIKAVFSKTSSTLPCIYFFTIGKVKDLRKTLKISKDYDDEDIIGKYGMTKDLDRRTGEHNDTYGQLSGSDFRLTIFNFIDVQYMSQAETDLKLYMKDTDLKFNHKKYIELAIIPKSMLKSVKKQYDLIGKSYIGHIKELTDKIKDKDNEIKLIKKDCDIMKINHENELLKKDLEMMKMENKLLNKKLK</sequence>
<accession>K7Y844</accession>
<proteinExistence type="predicted"/>
<evidence type="ECO:0000256" key="2">
    <source>
        <dbReference type="SAM" id="MobiDB-lite"/>
    </source>
</evidence>
<evidence type="ECO:0000313" key="3">
    <source>
        <dbReference type="EMBL" id="AFX92090.1"/>
    </source>
</evidence>
<reference evidence="3 4" key="1">
    <citation type="journal article" date="2014" name="Virus Genes">
        <title>Complete genome sequence of Courdo11 virus, a member of the family Mimiviridae.</title>
        <authorList>
            <person name="Yoosuf N."/>
            <person name="Pagnier I."/>
            <person name="Fournous G."/>
            <person name="Robert C."/>
            <person name="La Scola B."/>
            <person name="Raoult D."/>
            <person name="Colson P."/>
        </authorList>
    </citation>
    <scope>NUCLEOTIDE SEQUENCE [LARGE SCALE GENOMIC DNA]</scope>
</reference>
<organism evidence="3 4">
    <name type="scientific">Megavirus courdo11</name>
    <dbReference type="NCBI Taxonomy" id="1128140"/>
    <lineage>
        <taxon>Viruses</taxon>
        <taxon>Varidnaviria</taxon>
        <taxon>Bamfordvirae</taxon>
        <taxon>Nucleocytoviricota</taxon>
        <taxon>Megaviricetes</taxon>
        <taxon>Imitervirales</taxon>
        <taxon>Mimiviridae</taxon>
        <taxon>Megamimivirinae</taxon>
        <taxon>Megavirus</taxon>
        <taxon>Megavirus chilense</taxon>
    </lineage>
</organism>
<protein>
    <recommendedName>
        <fullName evidence="5">Bro-N domain-containing protein</fullName>
    </recommendedName>
</protein>
<evidence type="ECO:0000313" key="4">
    <source>
        <dbReference type="Proteomes" id="UP000241137"/>
    </source>
</evidence>
<keyword evidence="1" id="KW-0175">Coiled coil</keyword>
<evidence type="ECO:0000256" key="1">
    <source>
        <dbReference type="SAM" id="Coils"/>
    </source>
</evidence>
<dbReference type="Proteomes" id="UP000241137">
    <property type="component" value="Segment"/>
</dbReference>
<feature type="compositionally biased region" description="Acidic residues" evidence="2">
    <location>
        <begin position="322"/>
        <end position="408"/>
    </location>
</feature>
<evidence type="ECO:0008006" key="5">
    <source>
        <dbReference type="Google" id="ProtNLM"/>
    </source>
</evidence>